<gene>
    <name evidence="1" type="ORF">J2Z44_002803</name>
</gene>
<evidence type="ECO:0000313" key="1">
    <source>
        <dbReference type="EMBL" id="MBP2022978.1"/>
    </source>
</evidence>
<sequence>MYYLKQGNVITLVQEEDSNYESDASKNSGKTSLNMDSIMKRLFTLKNKKPIIDFLNSIYGDDIGYEAEVYYPNVENLNRNINNGLLSFRADLYIEVTYKDKLYDYAIEFQTKYEKDMGIRIFRYGFDKAVKNSMELNKNTIDISFPEPYLIVLEKEKGLEDKINLRIKFPKQGSFNYKINVLKYWEYDLQRLFEENKYLLYPLQLFNYRRFMENLKISKQSEEKKRLSVEKINVHILTTIKNTLEAISEAYKCDKITLEDYSEMLSVIQNLNDYFIDTYNYYKGLSQEVEVMFKSFYDPEVEKRGIIKGFEKGIQKGTNDAKEEIARKLLREGMGYEFVAGITELNLERIKEIAKEIIS</sequence>
<organism evidence="1 2">
    <name type="scientific">Clostridium punense</name>
    <dbReference type="NCBI Taxonomy" id="1054297"/>
    <lineage>
        <taxon>Bacteria</taxon>
        <taxon>Bacillati</taxon>
        <taxon>Bacillota</taxon>
        <taxon>Clostridia</taxon>
        <taxon>Eubacteriales</taxon>
        <taxon>Clostridiaceae</taxon>
        <taxon>Clostridium</taxon>
    </lineage>
</organism>
<dbReference type="RefSeq" id="WP_021281989.1">
    <property type="nucleotide sequence ID" value="NZ_JAGGLL010000021.1"/>
</dbReference>
<reference evidence="1 2" key="1">
    <citation type="submission" date="2021-03" db="EMBL/GenBank/DDBJ databases">
        <title>Genomic Encyclopedia of Type Strains, Phase IV (KMG-IV): sequencing the most valuable type-strain genomes for metagenomic binning, comparative biology and taxonomic classification.</title>
        <authorList>
            <person name="Goeker M."/>
        </authorList>
    </citation>
    <scope>NUCLEOTIDE SEQUENCE [LARGE SCALE GENOMIC DNA]</scope>
    <source>
        <strain evidence="1 2">DSM 28650</strain>
    </source>
</reference>
<comment type="caution">
    <text evidence="1">The sequence shown here is derived from an EMBL/GenBank/DDBJ whole genome shotgun (WGS) entry which is preliminary data.</text>
</comment>
<accession>A0ABS4K5B7</accession>
<proteinExistence type="predicted"/>
<keyword evidence="2" id="KW-1185">Reference proteome</keyword>
<dbReference type="EMBL" id="JAGGLL010000021">
    <property type="protein sequence ID" value="MBP2022978.1"/>
    <property type="molecule type" value="Genomic_DNA"/>
</dbReference>
<evidence type="ECO:0000313" key="2">
    <source>
        <dbReference type="Proteomes" id="UP001519308"/>
    </source>
</evidence>
<dbReference type="Proteomes" id="UP001519308">
    <property type="component" value="Unassembled WGS sequence"/>
</dbReference>
<name>A0ABS4K5B7_9CLOT</name>
<protein>
    <recommendedName>
        <fullName evidence="3">Transposase</fullName>
    </recommendedName>
</protein>
<evidence type="ECO:0008006" key="3">
    <source>
        <dbReference type="Google" id="ProtNLM"/>
    </source>
</evidence>